<dbReference type="AlphaFoldDB" id="A0AAN6A7T3"/>
<dbReference type="Proteomes" id="UP000878956">
    <property type="component" value="Unassembled WGS sequence"/>
</dbReference>
<evidence type="ECO:0000313" key="3">
    <source>
        <dbReference type="Proteomes" id="UP000878956"/>
    </source>
</evidence>
<proteinExistence type="predicted"/>
<comment type="caution">
    <text evidence="2">The sequence shown here is derived from an EMBL/GenBank/DDBJ whole genome shotgun (WGS) entry which is preliminary data.</text>
</comment>
<dbReference type="SMART" id="SM00400">
    <property type="entry name" value="ZnF_CHCC"/>
    <property type="match status" value="1"/>
</dbReference>
<protein>
    <submittedName>
        <fullName evidence="2">DUF3854 domain-containing protein</fullName>
    </submittedName>
</protein>
<dbReference type="InterPro" id="IPR024385">
    <property type="entry name" value="DUF3854"/>
</dbReference>
<evidence type="ECO:0000313" key="2">
    <source>
        <dbReference type="EMBL" id="HBH1544338.1"/>
    </source>
</evidence>
<dbReference type="PANTHER" id="PTHR30313:SF2">
    <property type="entry name" value="DNA PRIMASE"/>
    <property type="match status" value="1"/>
</dbReference>
<reference evidence="2" key="2">
    <citation type="submission" date="2021-06" db="EMBL/GenBank/DDBJ databases">
        <authorList>
            <consortium name="NCBI Pathogen Detection Project"/>
        </authorList>
    </citation>
    <scope>NUCLEOTIDE SEQUENCE</scope>
    <source>
        <strain evidence="2">HN1000</strain>
    </source>
</reference>
<sequence>MKRKDFIKEIIELVREVVGIDEIESRMDLKNGKGLCPFHNDKRIGSFSVSKNKKIFKCFSCGTGGDIIKFVSLFENITYVESAFKIALEKRLISEEKYKQILSKKLSESENLKIEKTYIKQNLIEHQSKKADNETLNKIYSLFIKGFDYLGKNRLNEEDRKHLKNKRGLTDKEIEDTGYFSFPNRYILKPFLTDLEKNNIKLSTLNNIPGFFYNEKNNRYDFTTIKRGGIAIPIRNEFKQIIGIQIRKNVVNSHESRYIWFSSAFAQENEGYKFGTSAGVSVDVIYPEELKVKTIFITEGHFKAKKIAKEYNSIAISIQGVCAWGNIIEVIKNIQKLYSEVELPYIYVAFDADMGYNLAVYKQALKLGEALQKIENKKIFYVLWDSDFGKGIDDLIDNGKKDMVDKISFDEMNTYYNKYIEILISLFGPDEKKYPKEAKKELYEQIILRQLKKYKNI</sequence>
<evidence type="ECO:0000259" key="1">
    <source>
        <dbReference type="SMART" id="SM00400"/>
    </source>
</evidence>
<dbReference type="GO" id="GO:0003899">
    <property type="term" value="F:DNA-directed RNA polymerase activity"/>
    <property type="evidence" value="ECO:0007669"/>
    <property type="project" value="InterPro"/>
</dbReference>
<dbReference type="Pfam" id="PF01807">
    <property type="entry name" value="Zn_ribbon_DnaG"/>
    <property type="match status" value="1"/>
</dbReference>
<feature type="domain" description="Zinc finger CHC2-type" evidence="1">
    <location>
        <begin position="33"/>
        <end position="87"/>
    </location>
</feature>
<dbReference type="GO" id="GO:0005737">
    <property type="term" value="C:cytoplasm"/>
    <property type="evidence" value="ECO:0007669"/>
    <property type="project" value="TreeGrafter"/>
</dbReference>
<dbReference type="InterPro" id="IPR002694">
    <property type="entry name" value="Znf_CHC2"/>
</dbReference>
<dbReference type="Pfam" id="PF12965">
    <property type="entry name" value="DUF3854"/>
    <property type="match status" value="1"/>
</dbReference>
<reference evidence="2" key="1">
    <citation type="journal article" date="2018" name="Genome Biol.">
        <title>SKESA: strategic k-mer extension for scrupulous assemblies.</title>
        <authorList>
            <person name="Souvorov A."/>
            <person name="Agarwala R."/>
            <person name="Lipman D.J."/>
        </authorList>
    </citation>
    <scope>NUCLEOTIDE SEQUENCE</scope>
    <source>
        <strain evidence="2">HN1000</strain>
    </source>
</reference>
<name>A0AAN6A7T3_CLODI</name>
<dbReference type="EMBL" id="DAEPXK010000074">
    <property type="protein sequence ID" value="HBH1544338.1"/>
    <property type="molecule type" value="Genomic_DNA"/>
</dbReference>
<gene>
    <name evidence="2" type="ORF">KRM00_003887</name>
</gene>
<dbReference type="GO" id="GO:0008270">
    <property type="term" value="F:zinc ion binding"/>
    <property type="evidence" value="ECO:0007669"/>
    <property type="project" value="InterPro"/>
</dbReference>
<dbReference type="PANTHER" id="PTHR30313">
    <property type="entry name" value="DNA PRIMASE"/>
    <property type="match status" value="1"/>
</dbReference>
<dbReference type="GO" id="GO:0003677">
    <property type="term" value="F:DNA binding"/>
    <property type="evidence" value="ECO:0007669"/>
    <property type="project" value="InterPro"/>
</dbReference>
<organism evidence="2 3">
    <name type="scientific">Clostridioides difficile</name>
    <name type="common">Peptoclostridium difficile</name>
    <dbReference type="NCBI Taxonomy" id="1496"/>
    <lineage>
        <taxon>Bacteria</taxon>
        <taxon>Bacillati</taxon>
        <taxon>Bacillota</taxon>
        <taxon>Clostridia</taxon>
        <taxon>Peptostreptococcales</taxon>
        <taxon>Peptostreptococcaceae</taxon>
        <taxon>Clostridioides</taxon>
    </lineage>
</organism>
<accession>A0AAN6A7T3</accession>
<dbReference type="InterPro" id="IPR050219">
    <property type="entry name" value="DnaG_primase"/>
</dbReference>
<dbReference type="GO" id="GO:0006269">
    <property type="term" value="P:DNA replication, synthesis of primer"/>
    <property type="evidence" value="ECO:0007669"/>
    <property type="project" value="TreeGrafter"/>
</dbReference>